<dbReference type="Proteomes" id="UP000824049">
    <property type="component" value="Unassembled WGS sequence"/>
</dbReference>
<dbReference type="Pfam" id="PF07737">
    <property type="entry name" value="ATLF"/>
    <property type="match status" value="1"/>
</dbReference>
<reference evidence="4" key="1">
    <citation type="journal article" date="2021" name="PeerJ">
        <title>Extensive microbial diversity within the chicken gut microbiome revealed by metagenomics and culture.</title>
        <authorList>
            <person name="Gilroy R."/>
            <person name="Ravi A."/>
            <person name="Getino M."/>
            <person name="Pursley I."/>
            <person name="Horton D.L."/>
            <person name="Alikhan N.F."/>
            <person name="Baker D."/>
            <person name="Gharbi K."/>
            <person name="Hall N."/>
            <person name="Watson M."/>
            <person name="Adriaenssens E.M."/>
            <person name="Foster-Nyarko E."/>
            <person name="Jarju S."/>
            <person name="Secka A."/>
            <person name="Antonio M."/>
            <person name="Oren A."/>
            <person name="Chaudhuri R.R."/>
            <person name="La Ragione R."/>
            <person name="Hildebrand F."/>
            <person name="Pallen M.J."/>
        </authorList>
    </citation>
    <scope>NUCLEOTIDE SEQUENCE</scope>
    <source>
        <strain evidence="4">CHK179-28034</strain>
    </source>
</reference>
<keyword evidence="2" id="KW-0964">Secreted</keyword>
<evidence type="ECO:0000256" key="1">
    <source>
        <dbReference type="ARBA" id="ARBA00004613"/>
    </source>
</evidence>
<evidence type="ECO:0000256" key="2">
    <source>
        <dbReference type="ARBA" id="ARBA00022525"/>
    </source>
</evidence>
<evidence type="ECO:0000313" key="5">
    <source>
        <dbReference type="Proteomes" id="UP000824049"/>
    </source>
</evidence>
<dbReference type="SUPFAM" id="SSF55486">
    <property type="entry name" value="Metalloproteases ('zincins'), catalytic domain"/>
    <property type="match status" value="1"/>
</dbReference>
<dbReference type="Gene3D" id="3.40.390.10">
    <property type="entry name" value="Collagenase (Catalytic Domain)"/>
    <property type="match status" value="1"/>
</dbReference>
<comment type="subcellular location">
    <subcellularLocation>
        <location evidence="1">Secreted</location>
    </subcellularLocation>
</comment>
<dbReference type="PROSITE" id="PS51995">
    <property type="entry name" value="ATLF"/>
    <property type="match status" value="1"/>
</dbReference>
<dbReference type="AlphaFoldDB" id="A0A9D2J6N0"/>
<dbReference type="InterPro" id="IPR047568">
    <property type="entry name" value="ATLF-like_dom"/>
</dbReference>
<dbReference type="InterPro" id="IPR014781">
    <property type="entry name" value="Anthrax_toxin_lethal/edema_N/C"/>
</dbReference>
<evidence type="ECO:0000313" key="4">
    <source>
        <dbReference type="EMBL" id="HIZ38558.1"/>
    </source>
</evidence>
<evidence type="ECO:0000259" key="3">
    <source>
        <dbReference type="PROSITE" id="PS51995"/>
    </source>
</evidence>
<dbReference type="CDD" id="cd20184">
    <property type="entry name" value="M34_peptidase_like"/>
    <property type="match status" value="1"/>
</dbReference>
<dbReference type="EMBL" id="DXBR01000014">
    <property type="protein sequence ID" value="HIZ38558.1"/>
    <property type="molecule type" value="Genomic_DNA"/>
</dbReference>
<sequence length="169" mass="18555">MQTQSASQNSADAGATTADIKTLAPKLNGTLMNAYTTLGFTVTIDPTVSYSGYFNARNQSIILRKSGDTIYHEMGHFLAFVAGNVDKRSDFASIYNEEKGKYAGTNTNYVTQNASEYFAESFKDYTLNASALQKSRPKTYQAIVSALSNVTSQQINKLKLAYGPIWNQN</sequence>
<feature type="domain" description="ATLF-like" evidence="3">
    <location>
        <begin position="1"/>
        <end position="148"/>
    </location>
</feature>
<accession>A0A9D2J6N0</accession>
<protein>
    <recommendedName>
        <fullName evidence="3">ATLF-like domain-containing protein</fullName>
    </recommendedName>
</protein>
<dbReference type="InterPro" id="IPR024079">
    <property type="entry name" value="MetalloPept_cat_dom_sf"/>
</dbReference>
<name>A0A9D2J6N0_9FIRM</name>
<dbReference type="GO" id="GO:0008237">
    <property type="term" value="F:metallopeptidase activity"/>
    <property type="evidence" value="ECO:0007669"/>
    <property type="project" value="InterPro"/>
</dbReference>
<proteinExistence type="predicted"/>
<reference evidence="4" key="2">
    <citation type="submission" date="2021-04" db="EMBL/GenBank/DDBJ databases">
        <authorList>
            <person name="Gilroy R."/>
        </authorList>
    </citation>
    <scope>NUCLEOTIDE SEQUENCE</scope>
    <source>
        <strain evidence="4">CHK179-28034</strain>
    </source>
</reference>
<organism evidence="4 5">
    <name type="scientific">Candidatus Anaerobutyricum stercoris</name>
    <dbReference type="NCBI Taxonomy" id="2838457"/>
    <lineage>
        <taxon>Bacteria</taxon>
        <taxon>Bacillati</taxon>
        <taxon>Bacillota</taxon>
        <taxon>Clostridia</taxon>
        <taxon>Lachnospirales</taxon>
        <taxon>Lachnospiraceae</taxon>
        <taxon>Anaerobutyricum</taxon>
    </lineage>
</organism>
<dbReference type="GO" id="GO:0005576">
    <property type="term" value="C:extracellular region"/>
    <property type="evidence" value="ECO:0007669"/>
    <property type="project" value="UniProtKB-SubCell"/>
</dbReference>
<gene>
    <name evidence="4" type="ORF">H9968_01325</name>
</gene>
<comment type="caution">
    <text evidence="4">The sequence shown here is derived from an EMBL/GenBank/DDBJ whole genome shotgun (WGS) entry which is preliminary data.</text>
</comment>